<reference evidence="4" key="1">
    <citation type="submission" date="2023-02" db="EMBL/GenBank/DDBJ databases">
        <authorList>
            <person name="Palmer J.M."/>
        </authorList>
    </citation>
    <scope>NUCLEOTIDE SEQUENCE</scope>
    <source>
        <strain evidence="4">FW57</strain>
    </source>
</reference>
<proteinExistence type="predicted"/>
<feature type="compositionally biased region" description="Polar residues" evidence="1">
    <location>
        <begin position="753"/>
        <end position="772"/>
    </location>
</feature>
<feature type="compositionally biased region" description="Polar residues" evidence="1">
    <location>
        <begin position="705"/>
        <end position="723"/>
    </location>
</feature>
<feature type="compositionally biased region" description="Acidic residues" evidence="1">
    <location>
        <begin position="218"/>
        <end position="237"/>
    </location>
</feature>
<protein>
    <recommendedName>
        <fullName evidence="3">Cyclin-D1-binding protein 1-like N-terminal domain-containing protein</fullName>
    </recommendedName>
</protein>
<dbReference type="AlphaFoldDB" id="A0AAD4ERS9"/>
<dbReference type="Proteomes" id="UP001197093">
    <property type="component" value="Unassembled WGS sequence"/>
</dbReference>
<evidence type="ECO:0000256" key="1">
    <source>
        <dbReference type="SAM" id="MobiDB-lite"/>
    </source>
</evidence>
<keyword evidence="2" id="KW-0812">Transmembrane</keyword>
<gene>
    <name evidence="4" type="ORF">NEMBOFW57_008702</name>
</gene>
<feature type="region of interest" description="Disordered" evidence="1">
    <location>
        <begin position="216"/>
        <end position="240"/>
    </location>
</feature>
<feature type="domain" description="Cyclin-D1-binding protein 1-like N-terminal" evidence="3">
    <location>
        <begin position="67"/>
        <end position="218"/>
    </location>
</feature>
<dbReference type="PANTHER" id="PTHR15492">
    <property type="entry name" value="CYCLIN D1-BINDING PROTEIN 1"/>
    <property type="match status" value="1"/>
</dbReference>
<feature type="transmembrane region" description="Helical" evidence="2">
    <location>
        <begin position="501"/>
        <end position="525"/>
    </location>
</feature>
<evidence type="ECO:0000313" key="5">
    <source>
        <dbReference type="Proteomes" id="UP001197093"/>
    </source>
</evidence>
<keyword evidence="5" id="KW-1185">Reference proteome</keyword>
<feature type="region of interest" description="Disordered" evidence="1">
    <location>
        <begin position="581"/>
        <end position="602"/>
    </location>
</feature>
<evidence type="ECO:0000259" key="3">
    <source>
        <dbReference type="Pfam" id="PF13324"/>
    </source>
</evidence>
<dbReference type="Gene3D" id="1.20.1410.10">
    <property type="entry name" value="I/LWEQ domain"/>
    <property type="match status" value="1"/>
</dbReference>
<feature type="region of interest" description="Disordered" evidence="1">
    <location>
        <begin position="741"/>
        <end position="797"/>
    </location>
</feature>
<feature type="transmembrane region" description="Helical" evidence="2">
    <location>
        <begin position="537"/>
        <end position="560"/>
    </location>
</feature>
<sequence length="797" mass="86901">MSTPGDALEALRASISNALTLVTQLDAVVSGVAAQKQAGDANAVDPRASQFAASNSSIDALSLAHDSATLIKAHATKISLLIINEPFTPTAITKVLRELVTSPVPSLAAAVEACVPGRYTRGIQQDLAWQAGRVLKELKELLLQIPTDGKILSDNKKNASAGAAGGKGSIATTGVLWSACDDVMTFARRGFAGNIAHKVEQLRDTLKDVMEELKDWGEETEDDEEDSDDDQNDEDDGGVAQLTSGLEASSISATRDAQAILDDLMNSQRFIPRNDPNRIRERLDSCLRRLRLTTLLYQATVKRRIKPLPNLLTDSHSDIPARLDEVMPIFKRIPERFGSLAMAFYELDPSEIDRLMDECFFDAFAASELLVRPWEGQKDEFTDWALRFQSVLLYAGPGSTVQAEHGSSDGGTAASVPEGIVILQPVETQAADGASTQNISVYSRRHTTLESIIPDLESLRRGPRLRHSRLPLSPSMAANAGRSVPKSTKKLWNALGRSRKMMLATAILLEVSILNAVSSVTAVVVTHIENGHPGIGLGAWAAVSSVFVLTFGGLMVIGFLQYRKLNKDVVSDENWIEMHLRSRPLPPRPQSEERRQEDNGATEAWQKFTKDHEQLRRYVEFLESRIGVLEEGQPKRVQENGGPNVDSTAPGINASGALSNDNIGQAIGGDVYDNRSDNTPKATKLNIGGSLSRRQLLQPEDSVTEAESWQGSERNNTVPKSDTKASILTELCEAVTEGYSPLSEQMPRGSPHVPQNSDTYTPSTRQRGNQSLRHLVLPSRAANQQRDAQTAPRFSEQ</sequence>
<organism evidence="4 5">
    <name type="scientific">Staphylotrichum longicolle</name>
    <dbReference type="NCBI Taxonomy" id="669026"/>
    <lineage>
        <taxon>Eukaryota</taxon>
        <taxon>Fungi</taxon>
        <taxon>Dikarya</taxon>
        <taxon>Ascomycota</taxon>
        <taxon>Pezizomycotina</taxon>
        <taxon>Sordariomycetes</taxon>
        <taxon>Sordariomycetidae</taxon>
        <taxon>Sordariales</taxon>
        <taxon>Chaetomiaceae</taxon>
        <taxon>Staphylotrichum</taxon>
    </lineage>
</organism>
<comment type="caution">
    <text evidence="4">The sequence shown here is derived from an EMBL/GenBank/DDBJ whole genome shotgun (WGS) entry which is preliminary data.</text>
</comment>
<evidence type="ECO:0000256" key="2">
    <source>
        <dbReference type="SAM" id="Phobius"/>
    </source>
</evidence>
<dbReference type="PANTHER" id="PTHR15492:SF1">
    <property type="entry name" value="CYCLIN-D1-BINDING PROTEIN 1"/>
    <property type="match status" value="1"/>
</dbReference>
<name>A0AAD4ERS9_9PEZI</name>
<dbReference type="Pfam" id="PF13324">
    <property type="entry name" value="GCIP_N"/>
    <property type="match status" value="1"/>
</dbReference>
<keyword evidence="2" id="KW-1133">Transmembrane helix</keyword>
<dbReference type="InterPro" id="IPR026907">
    <property type="entry name" value="GCIP-like"/>
</dbReference>
<accession>A0AAD4ERS9</accession>
<feature type="region of interest" description="Disordered" evidence="1">
    <location>
        <begin position="671"/>
        <end position="723"/>
    </location>
</feature>
<dbReference type="GO" id="GO:0005634">
    <property type="term" value="C:nucleus"/>
    <property type="evidence" value="ECO:0007669"/>
    <property type="project" value="TreeGrafter"/>
</dbReference>
<keyword evidence="2" id="KW-0472">Membrane</keyword>
<dbReference type="InterPro" id="IPR049317">
    <property type="entry name" value="GCIP-like_N"/>
</dbReference>
<evidence type="ECO:0000313" key="4">
    <source>
        <dbReference type="EMBL" id="KAG7286393.1"/>
    </source>
</evidence>
<dbReference type="EMBL" id="JAHCVI010000004">
    <property type="protein sequence ID" value="KAG7286393.1"/>
    <property type="molecule type" value="Genomic_DNA"/>
</dbReference>